<evidence type="ECO:0000313" key="1">
    <source>
        <dbReference type="EMBL" id="JAH98694.1"/>
    </source>
</evidence>
<dbReference type="EMBL" id="GBXM01009883">
    <property type="protein sequence ID" value="JAH98694.1"/>
    <property type="molecule type" value="Transcribed_RNA"/>
</dbReference>
<organism evidence="1">
    <name type="scientific">Anguilla anguilla</name>
    <name type="common">European freshwater eel</name>
    <name type="synonym">Muraena anguilla</name>
    <dbReference type="NCBI Taxonomy" id="7936"/>
    <lineage>
        <taxon>Eukaryota</taxon>
        <taxon>Metazoa</taxon>
        <taxon>Chordata</taxon>
        <taxon>Craniata</taxon>
        <taxon>Vertebrata</taxon>
        <taxon>Euteleostomi</taxon>
        <taxon>Actinopterygii</taxon>
        <taxon>Neopterygii</taxon>
        <taxon>Teleostei</taxon>
        <taxon>Anguilliformes</taxon>
        <taxon>Anguillidae</taxon>
        <taxon>Anguilla</taxon>
    </lineage>
</organism>
<name>A0A0E9X7T9_ANGAN</name>
<proteinExistence type="predicted"/>
<dbReference type="AlphaFoldDB" id="A0A0E9X7T9"/>
<reference evidence="1" key="2">
    <citation type="journal article" date="2015" name="Fish Shellfish Immunol.">
        <title>Early steps in the European eel (Anguilla anguilla)-Vibrio vulnificus interaction in the gills: Role of the RtxA13 toxin.</title>
        <authorList>
            <person name="Callol A."/>
            <person name="Pajuelo D."/>
            <person name="Ebbesson L."/>
            <person name="Teles M."/>
            <person name="MacKenzie S."/>
            <person name="Amaro C."/>
        </authorList>
    </citation>
    <scope>NUCLEOTIDE SEQUENCE</scope>
</reference>
<sequence length="155" mass="17038">MGGSNARATVLNRLVSDGELSQVVANHFRLDFHLVESLAIVHSNHGPHHLRQDNHVPQVSLHHFRLLHGGCLFLGLAQTLQERLLLATQTTVQPSALTGAIQLHQLLIGHVQKLVQVYASVGKLPEGTLLLLLNVRHLVCKTLYCAVILASMKHN</sequence>
<reference evidence="1" key="1">
    <citation type="submission" date="2014-11" db="EMBL/GenBank/DDBJ databases">
        <authorList>
            <person name="Amaro Gonzalez C."/>
        </authorList>
    </citation>
    <scope>NUCLEOTIDE SEQUENCE</scope>
</reference>
<protein>
    <submittedName>
        <fullName evidence="1">Uncharacterized protein</fullName>
    </submittedName>
</protein>
<accession>A0A0E9X7T9</accession>